<keyword evidence="3" id="KW-1185">Reference proteome</keyword>
<sequence length="102" mass="11479">MINIQTICLGFSIILVIIYHDQVIAAPYPYCSSCSSEERTSDQSLNFFLSKSLMIASSVVSSIIDIIYPLLFSKPLTRRIIKIGDLSAESNYCPNYHSNEYC</sequence>
<keyword evidence="1" id="KW-0472">Membrane</keyword>
<dbReference type="EMBL" id="JACMRX010000002">
    <property type="protein sequence ID" value="KAF7994742.1"/>
    <property type="molecule type" value="Genomic_DNA"/>
</dbReference>
<organism evidence="2 3">
    <name type="scientific">Aphidius gifuensis</name>
    <name type="common">Parasitoid wasp</name>
    <dbReference type="NCBI Taxonomy" id="684658"/>
    <lineage>
        <taxon>Eukaryota</taxon>
        <taxon>Metazoa</taxon>
        <taxon>Ecdysozoa</taxon>
        <taxon>Arthropoda</taxon>
        <taxon>Hexapoda</taxon>
        <taxon>Insecta</taxon>
        <taxon>Pterygota</taxon>
        <taxon>Neoptera</taxon>
        <taxon>Endopterygota</taxon>
        <taxon>Hymenoptera</taxon>
        <taxon>Apocrita</taxon>
        <taxon>Ichneumonoidea</taxon>
        <taxon>Braconidae</taxon>
        <taxon>Aphidiinae</taxon>
        <taxon>Aphidius</taxon>
    </lineage>
</organism>
<keyword evidence="1" id="KW-0812">Transmembrane</keyword>
<reference evidence="2 3" key="1">
    <citation type="submission" date="2020-08" db="EMBL/GenBank/DDBJ databases">
        <title>Aphidius gifuensis genome sequencing and assembly.</title>
        <authorList>
            <person name="Du Z."/>
        </authorList>
    </citation>
    <scope>NUCLEOTIDE SEQUENCE [LARGE SCALE GENOMIC DNA]</scope>
    <source>
        <strain evidence="2">YNYX2018</strain>
        <tissue evidence="2">Adults</tissue>
    </source>
</reference>
<dbReference type="Proteomes" id="UP000639338">
    <property type="component" value="Unassembled WGS sequence"/>
</dbReference>
<keyword evidence="1" id="KW-1133">Transmembrane helix</keyword>
<protein>
    <submittedName>
        <fullName evidence="2">Uncharacterized protein</fullName>
    </submittedName>
</protein>
<evidence type="ECO:0000313" key="3">
    <source>
        <dbReference type="Proteomes" id="UP000639338"/>
    </source>
</evidence>
<feature type="transmembrane region" description="Helical" evidence="1">
    <location>
        <begin position="49"/>
        <end position="72"/>
    </location>
</feature>
<accession>A0A835CSW5</accession>
<evidence type="ECO:0000313" key="2">
    <source>
        <dbReference type="EMBL" id="KAF7994742.1"/>
    </source>
</evidence>
<gene>
    <name evidence="2" type="ORF">HCN44_004214</name>
</gene>
<dbReference type="AlphaFoldDB" id="A0A835CSW5"/>
<name>A0A835CSW5_APHGI</name>
<evidence type="ECO:0000256" key="1">
    <source>
        <dbReference type="SAM" id="Phobius"/>
    </source>
</evidence>
<comment type="caution">
    <text evidence="2">The sequence shown here is derived from an EMBL/GenBank/DDBJ whole genome shotgun (WGS) entry which is preliminary data.</text>
</comment>
<proteinExistence type="predicted"/>